<protein>
    <submittedName>
        <fullName evidence="2">Uncharacterized protein</fullName>
    </submittedName>
</protein>
<reference evidence="2" key="1">
    <citation type="submission" date="2017-12" db="EMBL/GenBank/DDBJ databases">
        <authorList>
            <person name="Martens C."/>
            <person name="Dahlstrom E."/>
            <person name="Barbian K."/>
            <person name="Sykora L."/>
            <person name="Ricklefs S."/>
            <person name="Bruno D."/>
            <person name="Anzick I."/>
            <person name="Myles I."/>
            <person name="Datta S.K."/>
        </authorList>
    </citation>
    <scope>NUCLEOTIDE SEQUENCE</scope>
    <source>
        <strain evidence="2">AD2</strain>
    </source>
</reference>
<name>A0A4Y1N2H9_9PROT</name>
<accession>A0A4Y1N2H9</accession>
<sequence>MSLLQSRGRAALIRSSGQSHQAISNSMAAPLPIEQKLPMIRRSTSVRSGKR</sequence>
<proteinExistence type="predicted"/>
<organism evidence="2">
    <name type="scientific">Roseomonas mucosa</name>
    <dbReference type="NCBI Taxonomy" id="207340"/>
    <lineage>
        <taxon>Bacteria</taxon>
        <taxon>Pseudomonadati</taxon>
        <taxon>Pseudomonadota</taxon>
        <taxon>Alphaproteobacteria</taxon>
        <taxon>Acetobacterales</taxon>
        <taxon>Roseomonadaceae</taxon>
        <taxon>Roseomonas</taxon>
    </lineage>
</organism>
<feature type="compositionally biased region" description="Polar residues" evidence="1">
    <location>
        <begin position="42"/>
        <end position="51"/>
    </location>
</feature>
<dbReference type="AlphaFoldDB" id="A0A4Y1N2H9"/>
<feature type="region of interest" description="Disordered" evidence="1">
    <location>
        <begin position="1"/>
        <end position="51"/>
    </location>
</feature>
<feature type="compositionally biased region" description="Polar residues" evidence="1">
    <location>
        <begin position="15"/>
        <end position="27"/>
    </location>
</feature>
<evidence type="ECO:0000313" key="2">
    <source>
        <dbReference type="EMBL" id="AWV24119.1"/>
    </source>
</evidence>
<dbReference type="EMBL" id="CP025189">
    <property type="protein sequence ID" value="AWV24119.1"/>
    <property type="molecule type" value="Genomic_DNA"/>
</dbReference>
<evidence type="ECO:0000256" key="1">
    <source>
        <dbReference type="SAM" id="MobiDB-lite"/>
    </source>
</evidence>
<gene>
    <name evidence="2" type="ORF">RADP37_05337</name>
</gene>